<dbReference type="Proteomes" id="UP001333110">
    <property type="component" value="Unassembled WGS sequence"/>
</dbReference>
<dbReference type="GO" id="GO:0006589">
    <property type="term" value="P:octopamine biosynthetic process"/>
    <property type="evidence" value="ECO:0007669"/>
    <property type="project" value="TreeGrafter"/>
</dbReference>
<dbReference type="GO" id="GO:0004500">
    <property type="term" value="F:dopamine beta-monooxygenase activity"/>
    <property type="evidence" value="ECO:0007669"/>
    <property type="project" value="InterPro"/>
</dbReference>
<organism evidence="1 2">
    <name type="scientific">Mycteria americana</name>
    <name type="common">Wood stork</name>
    <dbReference type="NCBI Taxonomy" id="33587"/>
    <lineage>
        <taxon>Eukaryota</taxon>
        <taxon>Metazoa</taxon>
        <taxon>Chordata</taxon>
        <taxon>Craniata</taxon>
        <taxon>Vertebrata</taxon>
        <taxon>Euteleostomi</taxon>
        <taxon>Archelosauria</taxon>
        <taxon>Archosauria</taxon>
        <taxon>Dinosauria</taxon>
        <taxon>Saurischia</taxon>
        <taxon>Theropoda</taxon>
        <taxon>Coelurosauria</taxon>
        <taxon>Aves</taxon>
        <taxon>Neognathae</taxon>
        <taxon>Neoaves</taxon>
        <taxon>Aequornithes</taxon>
        <taxon>Ciconiiformes</taxon>
        <taxon>Ciconiidae</taxon>
        <taxon>Mycteria</taxon>
    </lineage>
</organism>
<dbReference type="PANTHER" id="PTHR10157:SF28">
    <property type="entry name" value="DBH-LIKE MONOOXYGENASE PROTEIN 1"/>
    <property type="match status" value="1"/>
</dbReference>
<dbReference type="GO" id="GO:0042420">
    <property type="term" value="P:dopamine catabolic process"/>
    <property type="evidence" value="ECO:0007669"/>
    <property type="project" value="TreeGrafter"/>
</dbReference>
<evidence type="ECO:0000313" key="1">
    <source>
        <dbReference type="EMBL" id="KAK4825205.1"/>
    </source>
</evidence>
<comment type="caution">
    <text evidence="1">The sequence shown here is derived from an EMBL/GenBank/DDBJ whole genome shotgun (WGS) entry which is preliminary data.</text>
</comment>
<dbReference type="AlphaFoldDB" id="A0AAN7P1Q0"/>
<dbReference type="PANTHER" id="PTHR10157">
    <property type="entry name" value="DOPAMINE BETA HYDROXYLASE RELATED"/>
    <property type="match status" value="1"/>
</dbReference>
<protein>
    <submittedName>
        <fullName evidence="1">Uncharacterized protein</fullName>
    </submittedName>
</protein>
<name>A0AAN7P1Q0_MYCAM</name>
<dbReference type="GO" id="GO:0005615">
    <property type="term" value="C:extracellular space"/>
    <property type="evidence" value="ECO:0007669"/>
    <property type="project" value="TreeGrafter"/>
</dbReference>
<dbReference type="GO" id="GO:0005507">
    <property type="term" value="F:copper ion binding"/>
    <property type="evidence" value="ECO:0007669"/>
    <property type="project" value="TreeGrafter"/>
</dbReference>
<dbReference type="GO" id="GO:0030667">
    <property type="term" value="C:secretory granule membrane"/>
    <property type="evidence" value="ECO:0007669"/>
    <property type="project" value="TreeGrafter"/>
</dbReference>
<sequence>MVFIYFLKSIYLFFFRTWPFIIKSPKQYKNLSFMDAMNKFKWSRSEGLSYNELVLKLPVNVRCSKTDNAEWSIQGMTALPPEIERPYKTEPVICSSSSCLHCSLFLTLLFVVHVTASIVRNIGPFV</sequence>
<accession>A0AAN7P1Q0</accession>
<evidence type="ECO:0000313" key="2">
    <source>
        <dbReference type="Proteomes" id="UP001333110"/>
    </source>
</evidence>
<keyword evidence="2" id="KW-1185">Reference proteome</keyword>
<dbReference type="InterPro" id="IPR000945">
    <property type="entry name" value="DBH-like"/>
</dbReference>
<proteinExistence type="predicted"/>
<dbReference type="GO" id="GO:0042421">
    <property type="term" value="P:norepinephrine biosynthetic process"/>
    <property type="evidence" value="ECO:0007669"/>
    <property type="project" value="TreeGrafter"/>
</dbReference>
<gene>
    <name evidence="1" type="ORF">QYF61_025133</name>
</gene>
<reference evidence="1 2" key="1">
    <citation type="journal article" date="2023" name="J. Hered.">
        <title>Chromosome-level genome of the wood stork (Mycteria americana) provides insight into avian chromosome evolution.</title>
        <authorList>
            <person name="Flamio R. Jr."/>
            <person name="Ramstad K.M."/>
        </authorList>
    </citation>
    <scope>NUCLEOTIDE SEQUENCE [LARGE SCALE GENOMIC DNA]</scope>
    <source>
        <strain evidence="1">JAX WOST 10</strain>
    </source>
</reference>
<dbReference type="EMBL" id="JAUNZN010000003">
    <property type="protein sequence ID" value="KAK4825205.1"/>
    <property type="molecule type" value="Genomic_DNA"/>
</dbReference>